<evidence type="ECO:0000313" key="3">
    <source>
        <dbReference type="EMBL" id="CAH7679184.1"/>
    </source>
</evidence>
<dbReference type="GO" id="GO:0008270">
    <property type="term" value="F:zinc ion binding"/>
    <property type="evidence" value="ECO:0007669"/>
    <property type="project" value="UniProtKB-KW"/>
</dbReference>
<dbReference type="SMART" id="SM00185">
    <property type="entry name" value="ARM"/>
    <property type="match status" value="1"/>
</dbReference>
<gene>
    <name evidence="3" type="ORF">PPACK8108_LOCUS13258</name>
</gene>
<dbReference type="SUPFAM" id="SSF57850">
    <property type="entry name" value="RING/U-box"/>
    <property type="match status" value="1"/>
</dbReference>
<dbReference type="PROSITE" id="PS50271">
    <property type="entry name" value="ZF_UBP"/>
    <property type="match status" value="1"/>
</dbReference>
<evidence type="ECO:0000259" key="2">
    <source>
        <dbReference type="PROSITE" id="PS50271"/>
    </source>
</evidence>
<dbReference type="InterPro" id="IPR016024">
    <property type="entry name" value="ARM-type_fold"/>
</dbReference>
<proteinExistence type="predicted"/>
<dbReference type="Gene3D" id="3.30.40.10">
    <property type="entry name" value="Zinc/RING finger domain, C3HC4 (zinc finger)"/>
    <property type="match status" value="1"/>
</dbReference>
<dbReference type="Proteomes" id="UP001153365">
    <property type="component" value="Unassembled WGS sequence"/>
</dbReference>
<keyword evidence="4" id="KW-1185">Reference proteome</keyword>
<dbReference type="InterPro" id="IPR000225">
    <property type="entry name" value="Armadillo"/>
</dbReference>
<keyword evidence="1" id="KW-0863">Zinc-finger</keyword>
<dbReference type="SUPFAM" id="SSF48371">
    <property type="entry name" value="ARM repeat"/>
    <property type="match status" value="1"/>
</dbReference>
<dbReference type="FunFam" id="3.30.40.10:FF:000396">
    <property type="entry name" value="Ubiquitin carboxyl-terminal hydrolase"/>
    <property type="match status" value="1"/>
</dbReference>
<feature type="domain" description="UBP-type" evidence="2">
    <location>
        <begin position="33"/>
        <end position="142"/>
    </location>
</feature>
<evidence type="ECO:0000313" key="4">
    <source>
        <dbReference type="Proteomes" id="UP001153365"/>
    </source>
</evidence>
<keyword evidence="1" id="KW-0862">Zinc</keyword>
<comment type="caution">
    <text evidence="3">The sequence shown here is derived from an EMBL/GenBank/DDBJ whole genome shotgun (WGS) entry which is preliminary data.</text>
</comment>
<sequence length="253" mass="27300">MLPPTLKTVIAATLASSSLAKANEVKAWEEEIKTCSHVTNLEQQLNSGPVLQESSKCHACKLSSNLWLCLCCGSLGCGRAQYGGIGGNGHVLQHYQSTGHAVNVKLGTITAEGSADLYFYQCDDAQTDEKLQFHLAHFGIEIAKQEKTEKRMTQLLNHQQVKHNMKFDFLLSDKDRNQLIPVCGPGLTGSRCDQSEMKACATVLGLSEDIKGQLLDLGILEVLIPLTNSVSVKVQGNSAAAIGNLSSKGKEVF</sequence>
<name>A0AAV0B5I5_PHAPC</name>
<dbReference type="Pfam" id="PF02148">
    <property type="entry name" value="zf-UBP"/>
    <property type="match status" value="1"/>
</dbReference>
<keyword evidence="1" id="KW-0479">Metal-binding</keyword>
<evidence type="ECO:0000256" key="1">
    <source>
        <dbReference type="PROSITE-ProRule" id="PRU00502"/>
    </source>
</evidence>
<dbReference type="SMART" id="SM00290">
    <property type="entry name" value="ZnF_UBP"/>
    <property type="match status" value="1"/>
</dbReference>
<dbReference type="Pfam" id="PF00514">
    <property type="entry name" value="Arm"/>
    <property type="match status" value="1"/>
</dbReference>
<dbReference type="AlphaFoldDB" id="A0AAV0B5I5"/>
<accession>A0AAV0B5I5</accession>
<dbReference type="InterPro" id="IPR001607">
    <property type="entry name" value="Znf_UBP"/>
</dbReference>
<protein>
    <recommendedName>
        <fullName evidence="2">UBP-type domain-containing protein</fullName>
    </recommendedName>
</protein>
<dbReference type="InterPro" id="IPR013083">
    <property type="entry name" value="Znf_RING/FYVE/PHD"/>
</dbReference>
<dbReference type="EMBL" id="CALTRL010003263">
    <property type="protein sequence ID" value="CAH7679184.1"/>
    <property type="molecule type" value="Genomic_DNA"/>
</dbReference>
<organism evidence="3 4">
    <name type="scientific">Phakopsora pachyrhizi</name>
    <name type="common">Asian soybean rust disease fungus</name>
    <dbReference type="NCBI Taxonomy" id="170000"/>
    <lineage>
        <taxon>Eukaryota</taxon>
        <taxon>Fungi</taxon>
        <taxon>Dikarya</taxon>
        <taxon>Basidiomycota</taxon>
        <taxon>Pucciniomycotina</taxon>
        <taxon>Pucciniomycetes</taxon>
        <taxon>Pucciniales</taxon>
        <taxon>Phakopsoraceae</taxon>
        <taxon>Phakopsora</taxon>
    </lineage>
</organism>
<reference evidence="3" key="1">
    <citation type="submission" date="2022-06" db="EMBL/GenBank/DDBJ databases">
        <authorList>
            <consortium name="SYNGENTA / RWTH Aachen University"/>
        </authorList>
    </citation>
    <scope>NUCLEOTIDE SEQUENCE</scope>
</reference>